<sequence length="231" mass="25903">MSPLRFTMRSDTTPASTQPPIATVTVYTQLDTITPTPSAHPAGRDMPSVMIIGLAMIPLVIFLVGLCILFIYWSRKRRAVPKLHHAPRKPPPVPEKDLKSYKNSIASRRGSSKVFHMKAFSAPMERDGRREAQFSRPVALQTMDATENKSRNVEPLKLASSNENQGVLDADLESPIDGSMPFRLKRGDTVKRHSLGTDLAKYWPSPPSSARLKTDYSLYPPVQWKPPVYHR</sequence>
<keyword evidence="1" id="KW-0812">Transmembrane</keyword>
<keyword evidence="3" id="KW-1185">Reference proteome</keyword>
<organism evidence="2 3">
    <name type="scientific">Phaeosphaeria nodorum (strain SN15 / ATCC MYA-4574 / FGSC 10173)</name>
    <name type="common">Glume blotch fungus</name>
    <name type="synonym">Parastagonospora nodorum</name>
    <dbReference type="NCBI Taxonomy" id="321614"/>
    <lineage>
        <taxon>Eukaryota</taxon>
        <taxon>Fungi</taxon>
        <taxon>Dikarya</taxon>
        <taxon>Ascomycota</taxon>
        <taxon>Pezizomycotina</taxon>
        <taxon>Dothideomycetes</taxon>
        <taxon>Pleosporomycetidae</taxon>
        <taxon>Pleosporales</taxon>
        <taxon>Pleosporineae</taxon>
        <taxon>Phaeosphaeriaceae</taxon>
        <taxon>Parastagonospora</taxon>
    </lineage>
</organism>
<reference evidence="3" key="1">
    <citation type="journal article" date="2021" name="BMC Genomics">
        <title>Chromosome-level genome assembly and manually-curated proteome of model necrotroph Parastagonospora nodorum Sn15 reveals a genome-wide trove of candidate effector homologs, and redundancy of virulence-related functions within an accessory chromosome.</title>
        <authorList>
            <person name="Bertazzoni S."/>
            <person name="Jones D.A.B."/>
            <person name="Phan H.T."/>
            <person name="Tan K.-C."/>
            <person name="Hane J.K."/>
        </authorList>
    </citation>
    <scope>NUCLEOTIDE SEQUENCE [LARGE SCALE GENOMIC DNA]</scope>
    <source>
        <strain evidence="3">SN15 / ATCC MYA-4574 / FGSC 10173)</strain>
    </source>
</reference>
<dbReference type="OMA" id="HQSHHRI"/>
<dbReference type="VEuPathDB" id="FungiDB:JI435_093730"/>
<dbReference type="Proteomes" id="UP000663193">
    <property type="component" value="Chromosome 11"/>
</dbReference>
<evidence type="ECO:0000313" key="3">
    <source>
        <dbReference type="Proteomes" id="UP000663193"/>
    </source>
</evidence>
<dbReference type="OrthoDB" id="3664019at2759"/>
<accession>A0A7U2FAU8</accession>
<evidence type="ECO:0000313" key="2">
    <source>
        <dbReference type="EMBL" id="QRD00849.1"/>
    </source>
</evidence>
<dbReference type="KEGG" id="pno:SNOG_09373"/>
<keyword evidence="1" id="KW-0472">Membrane</keyword>
<proteinExistence type="predicted"/>
<dbReference type="RefSeq" id="XP_001799668.1">
    <property type="nucleotide sequence ID" value="XM_001799616.1"/>
</dbReference>
<gene>
    <name evidence="2" type="ORF">JI435_093730</name>
</gene>
<name>A0A7U2FAU8_PHANO</name>
<dbReference type="EMBL" id="CP069033">
    <property type="protein sequence ID" value="QRD00849.1"/>
    <property type="molecule type" value="Genomic_DNA"/>
</dbReference>
<dbReference type="AlphaFoldDB" id="A0A7U2FAU8"/>
<feature type="transmembrane region" description="Helical" evidence="1">
    <location>
        <begin position="49"/>
        <end position="73"/>
    </location>
</feature>
<evidence type="ECO:0000256" key="1">
    <source>
        <dbReference type="SAM" id="Phobius"/>
    </source>
</evidence>
<protein>
    <submittedName>
        <fullName evidence="2">Uncharacterized protein</fullName>
    </submittedName>
</protein>
<keyword evidence="1" id="KW-1133">Transmembrane helix</keyword>